<reference evidence="1 2" key="1">
    <citation type="submission" date="2017-11" db="EMBL/GenBank/DDBJ databases">
        <title>Taxonomic description and genome sequences of Spirosoma HA7 sp. nov., isolated from pollen microhabitat of Corylus avellana.</title>
        <authorList>
            <person name="Ambika Manirajan B."/>
            <person name="Suarez C."/>
            <person name="Ratering S."/>
            <person name="Geissler-Plaum R."/>
            <person name="Cardinale M."/>
            <person name="Sylvia S."/>
        </authorList>
    </citation>
    <scope>NUCLEOTIDE SEQUENCE [LARGE SCALE GENOMIC DNA]</scope>
    <source>
        <strain evidence="1 2">HA7</strain>
    </source>
</reference>
<evidence type="ECO:0000313" key="1">
    <source>
        <dbReference type="EMBL" id="AUD07046.1"/>
    </source>
</evidence>
<dbReference type="EMBL" id="CP025096">
    <property type="protein sequence ID" value="AUD07046.1"/>
    <property type="molecule type" value="Genomic_DNA"/>
</dbReference>
<keyword evidence="2" id="KW-1185">Reference proteome</keyword>
<accession>A0A2K8ZAY6</accession>
<name>A0A2K8ZAY6_9BACT</name>
<protein>
    <submittedName>
        <fullName evidence="1">Uncharacterized protein</fullName>
    </submittedName>
</protein>
<dbReference type="KEGG" id="spir:CWM47_37650"/>
<dbReference type="RefSeq" id="WP_100993611.1">
    <property type="nucleotide sequence ID" value="NZ_CP025096.1"/>
</dbReference>
<organism evidence="1 2">
    <name type="scientific">Spirosoma pollinicola</name>
    <dbReference type="NCBI Taxonomy" id="2057025"/>
    <lineage>
        <taxon>Bacteria</taxon>
        <taxon>Pseudomonadati</taxon>
        <taxon>Bacteroidota</taxon>
        <taxon>Cytophagia</taxon>
        <taxon>Cytophagales</taxon>
        <taxon>Cytophagaceae</taxon>
        <taxon>Spirosoma</taxon>
    </lineage>
</organism>
<gene>
    <name evidence="1" type="ORF">CWM47_37650</name>
</gene>
<evidence type="ECO:0000313" key="2">
    <source>
        <dbReference type="Proteomes" id="UP000232883"/>
    </source>
</evidence>
<dbReference type="Proteomes" id="UP000232883">
    <property type="component" value="Chromosome"/>
</dbReference>
<proteinExistence type="predicted"/>
<dbReference type="AlphaFoldDB" id="A0A2K8ZAY6"/>
<sequence>MDTRSTYPLPGFYQYTYPTFVATPQYICVHFLTPDSQQAFVSYPHNRTCKAAQLIAISWFESVTLCPLEGQPQLMSFLGMLFTEEATKNCIKLESNQWLPNDLAGYEFSQQRMA</sequence>